<feature type="transmembrane region" description="Helical" evidence="1">
    <location>
        <begin position="73"/>
        <end position="96"/>
    </location>
</feature>
<organism evidence="2">
    <name type="scientific">viral metagenome</name>
    <dbReference type="NCBI Taxonomy" id="1070528"/>
    <lineage>
        <taxon>unclassified sequences</taxon>
        <taxon>metagenomes</taxon>
        <taxon>organismal metagenomes</taxon>
    </lineage>
</organism>
<reference evidence="2" key="1">
    <citation type="journal article" date="2020" name="Nature">
        <title>Giant virus diversity and host interactions through global metagenomics.</title>
        <authorList>
            <person name="Schulz F."/>
            <person name="Roux S."/>
            <person name="Paez-Espino D."/>
            <person name="Jungbluth S."/>
            <person name="Walsh D.A."/>
            <person name="Denef V.J."/>
            <person name="McMahon K.D."/>
            <person name="Konstantinidis K.T."/>
            <person name="Eloe-Fadrosh E.A."/>
            <person name="Kyrpides N.C."/>
            <person name="Woyke T."/>
        </authorList>
    </citation>
    <scope>NUCLEOTIDE SEQUENCE</scope>
    <source>
        <strain evidence="2">GVMAG-M-3300025860-20</strain>
    </source>
</reference>
<dbReference type="AlphaFoldDB" id="A0A6C0J8B9"/>
<dbReference type="EMBL" id="MN740329">
    <property type="protein sequence ID" value="QHU00747.1"/>
    <property type="molecule type" value="Genomic_DNA"/>
</dbReference>
<accession>A0A6C0J8B9</accession>
<keyword evidence="1" id="KW-1133">Transmembrane helix</keyword>
<sequence length="655" mass="77235">MINNDVNTLFPYILRNTYANVCTTLENYRYNKSYINIYSIKLFIKEKQLNNYCNDNKILYIKNIKNYNTYMELITLLTLYTMPQVCLLCACAFLLCKDNPKRQRQLPKSRLVRKNAIRKRKSVPFTITDLKSVISDLKQVHILVPKDSSTYNTHSPMSNYIKNKLLPTYLITYPYQSFTTLSYKLKNKVSTRVAPLDMINYSPMHNLCITREFIEHIMKGVKYYRSQRSYLWYMRSAIHPMINSQYNIIRSKPYRQLLNDSLLLAKLNHFMKKEQYIAQISSPMHKYINDNGNSIRFLAEARWKLYNKINYNIRVSPMRNFIQLYNIYNKLQLFISPLKKYTINNKYKILSYKKILNKNGKLNKWKIKASIIKSPLRHYTILNSNSIHCRYTEFVQCKYQRYKTLIPINSAIKQQYARNIMKPICIELLEKKDTFRNIQNYMENNIPFVHFTQTHATRVVVTFPIINQAHEFISASNLDDFNITTLCKSKDVKIEYCSSVLPYKIAQNRIITAVQSLKNMTNIVLGKNEKATVHVFTDNNCLSISPISLNNTSSYRHAIIKFIKRDQGKFNNRTYNMCNKALNQYMKTSKIPMQFSLGFTNIWLGNELQIILSVPVAVISSKDFTHITSDIIIRMNIIKDVIYTSLNNEICWMCI</sequence>
<proteinExistence type="predicted"/>
<protein>
    <submittedName>
        <fullName evidence="2">Uncharacterized protein</fullName>
    </submittedName>
</protein>
<keyword evidence="1" id="KW-0472">Membrane</keyword>
<keyword evidence="1" id="KW-0812">Transmembrane</keyword>
<evidence type="ECO:0000256" key="1">
    <source>
        <dbReference type="SAM" id="Phobius"/>
    </source>
</evidence>
<evidence type="ECO:0000313" key="2">
    <source>
        <dbReference type="EMBL" id="QHU00747.1"/>
    </source>
</evidence>
<name>A0A6C0J8B9_9ZZZZ</name>